<keyword evidence="2 4" id="KW-0808">Transferase</keyword>
<dbReference type="PANTHER" id="PTHR22916:SF51">
    <property type="entry name" value="GLYCOSYLTRANSFERASE EPSH-RELATED"/>
    <property type="match status" value="1"/>
</dbReference>
<evidence type="ECO:0000313" key="4">
    <source>
        <dbReference type="EMBL" id="AJC91254.1"/>
    </source>
</evidence>
<organism evidence="4 5">
    <name type="scientific">Campylobacter subantarcticus LMG 24374</name>
    <dbReference type="NCBI Taxonomy" id="1388751"/>
    <lineage>
        <taxon>Bacteria</taxon>
        <taxon>Pseudomonadati</taxon>
        <taxon>Campylobacterota</taxon>
        <taxon>Epsilonproteobacteria</taxon>
        <taxon>Campylobacterales</taxon>
        <taxon>Campylobacteraceae</taxon>
        <taxon>Campylobacter</taxon>
    </lineage>
</organism>
<evidence type="ECO:0000256" key="1">
    <source>
        <dbReference type="ARBA" id="ARBA00022676"/>
    </source>
</evidence>
<dbReference type="Pfam" id="PF00535">
    <property type="entry name" value="Glycos_transf_2"/>
    <property type="match status" value="1"/>
</dbReference>
<dbReference type="InterPro" id="IPR029044">
    <property type="entry name" value="Nucleotide-diphossugar_trans"/>
</dbReference>
<dbReference type="InterPro" id="IPR008441">
    <property type="entry name" value="AfumC-like_glycosyl_Trfase"/>
</dbReference>
<name>A0A0A8HEA1_9BACT</name>
<evidence type="ECO:0000259" key="3">
    <source>
        <dbReference type="Pfam" id="PF00535"/>
    </source>
</evidence>
<dbReference type="HOGENOM" id="CLU_377538_0_0_7"/>
<protein>
    <submittedName>
        <fullName evidence="4">Glycosyltransferase, family 2</fullName>
    </submittedName>
</protein>
<dbReference type="GO" id="GO:0016758">
    <property type="term" value="F:hexosyltransferase activity"/>
    <property type="evidence" value="ECO:0007669"/>
    <property type="project" value="UniProtKB-ARBA"/>
</dbReference>
<gene>
    <name evidence="4" type="ORF">CSUB8521_1430</name>
</gene>
<evidence type="ECO:0000313" key="5">
    <source>
        <dbReference type="Proteomes" id="UP000031135"/>
    </source>
</evidence>
<evidence type="ECO:0000256" key="2">
    <source>
        <dbReference type="ARBA" id="ARBA00022679"/>
    </source>
</evidence>
<dbReference type="CDD" id="cd00761">
    <property type="entry name" value="Glyco_tranf_GTA_type"/>
    <property type="match status" value="1"/>
</dbReference>
<dbReference type="Proteomes" id="UP000031135">
    <property type="component" value="Chromosome"/>
</dbReference>
<dbReference type="KEGG" id="csm:CSUB8521_1430"/>
<dbReference type="InterPro" id="IPR001173">
    <property type="entry name" value="Glyco_trans_2-like"/>
</dbReference>
<dbReference type="PANTHER" id="PTHR22916">
    <property type="entry name" value="GLYCOSYLTRANSFERASE"/>
    <property type="match status" value="1"/>
</dbReference>
<dbReference type="OrthoDB" id="9802881at2"/>
<feature type="domain" description="Glycosyltransferase 2-like" evidence="3">
    <location>
        <begin position="7"/>
        <end position="84"/>
    </location>
</feature>
<reference evidence="4 5" key="1">
    <citation type="journal article" date="2014" name="Genome Biol. Evol.">
        <title>Comparative Genomics of the Campylobacter lari Group.</title>
        <authorList>
            <person name="Miller W.G."/>
            <person name="Yee E."/>
            <person name="Chapman M.H."/>
            <person name="Smith T.P."/>
            <person name="Bono J.L."/>
            <person name="Huynh S."/>
            <person name="Parker C.T."/>
            <person name="Vandamme P."/>
            <person name="Luong K."/>
            <person name="Korlach J."/>
        </authorList>
    </citation>
    <scope>NUCLEOTIDE SEQUENCE [LARGE SCALE GENOMIC DNA]</scope>
    <source>
        <strain evidence="4 5">LMG 24374</strain>
    </source>
</reference>
<dbReference type="SUPFAM" id="SSF53448">
    <property type="entry name" value="Nucleotide-diphospho-sugar transferases"/>
    <property type="match status" value="2"/>
</dbReference>
<dbReference type="Gene3D" id="3.90.550.20">
    <property type="match status" value="1"/>
</dbReference>
<dbReference type="Pfam" id="PF05704">
    <property type="entry name" value="Caps_synth"/>
    <property type="match status" value="1"/>
</dbReference>
<proteinExistence type="predicted"/>
<keyword evidence="1" id="KW-0328">Glycosyltransferase</keyword>
<dbReference type="AlphaFoldDB" id="A0A0A8HEA1"/>
<dbReference type="Gene3D" id="3.90.550.10">
    <property type="entry name" value="Spore Coat Polysaccharide Biosynthesis Protein SpsA, Chain A"/>
    <property type="match status" value="2"/>
</dbReference>
<accession>A0A0A8HEA1</accession>
<sequence length="731" mass="87354">MNNPLITIIIPIYNVAPYLKECLDSVINQTYKNLDIILVDDGSTDESLDIALEYLNKDERIFLISKENGGLSSARNTGLEFIKGTKLRAFFEDNNEEDIISFTSTHTFEKNTKILKKEDIKSNFIQIQKRYIKTNLENINDFIIQKLPNTIIHFLDSDDYLLQDCIELCAKEMIEKDLDICAHNFEKFPKQHFNNTSCFNETFFADKAIKILIKNNLYNFAFAWYGSFKVHILNQYNLRFTHGIYHEDHDFGTILFCLAGSIFYIKKPLMVYRIRENSITNFNKNKFPKQLPKNLNILQPYFNTYEDLREYFRSYCFCLIALNIYNFYIKTNNLDSKEKKFLKKTCNRYNYLYIEKYYPKDYLGFIKLLKLNGYKNLFLTKIYTDIRFILRQPKKINLFLTNKIKNKIYFYNSFTKNISQLIPIKSLRRKIRNHIAYKMEHPKVSSYLQINYINPFIKGEIPQFSFEEKHHFKNDKIIWQFWYQGKDQTSLAIQKCFKSIQKHMGNEYTIIILDKDTIKDYLDFPLIIKEKLKNNFFGEKTITFFSDLLRVCLLATYGGIWCDASIFLSSKIPSELCDKDFFTFERSKTKPSKEKLKKFIKSGYFSYGYFNWNDDFKVKILNSFIVSKSHHKNIQAIKDILIYYWLNEKNSNNFYYFTFQIIFELLKEHGFVNDTYKNMSDIECHLLQFSAKEKFNPTLWEEIQKQSFLHKLTHFKSIKKDSMIDKIILQS</sequence>
<dbReference type="EMBL" id="CP007772">
    <property type="protein sequence ID" value="AJC91254.1"/>
    <property type="molecule type" value="Genomic_DNA"/>
</dbReference>